<dbReference type="Pfam" id="PF19305">
    <property type="entry name" value="MmgE_PrpD_C"/>
    <property type="match status" value="1"/>
</dbReference>
<dbReference type="InterPro" id="IPR005656">
    <property type="entry name" value="MmgE_PrpD"/>
</dbReference>
<comment type="caution">
    <text evidence="4">The sequence shown here is derived from an EMBL/GenBank/DDBJ whole genome shotgun (WGS) entry which is preliminary data.</text>
</comment>
<evidence type="ECO:0000313" key="5">
    <source>
        <dbReference type="Proteomes" id="UP000317573"/>
    </source>
</evidence>
<dbReference type="Gene3D" id="1.10.4100.10">
    <property type="entry name" value="2-methylcitrate dehydratase PrpD"/>
    <property type="match status" value="1"/>
</dbReference>
<dbReference type="InterPro" id="IPR036148">
    <property type="entry name" value="MmgE/PrpD_sf"/>
</dbReference>
<feature type="domain" description="MmgE/PrpD C-terminal" evidence="3">
    <location>
        <begin position="283"/>
        <end position="437"/>
    </location>
</feature>
<gene>
    <name evidence="4" type="ORF">L618_001100001540</name>
</gene>
<dbReference type="InterPro" id="IPR042183">
    <property type="entry name" value="MmgE/PrpD_sf_1"/>
</dbReference>
<dbReference type="Proteomes" id="UP000317573">
    <property type="component" value="Unassembled WGS sequence"/>
</dbReference>
<dbReference type="PANTHER" id="PTHR16943:SF8">
    <property type="entry name" value="2-METHYLCITRATE DEHYDRATASE"/>
    <property type="match status" value="1"/>
</dbReference>
<name>A0A562EP63_RHORH</name>
<sequence length="477" mass="50150">MGAPMPLRTDTDGLTSVLAAFAAGDETARDEHEDLLGCILVDTVGSALASAHEPAERILQNWAAAEGTSGRATVWTTGRTASAATAALLNGTAGHQLDYDDISPSMPIHPSTVIVPALLAVAEQRGTDTRRLVQAYDVGAAVFRAVADLLPQHVHYARGWHTTSTVGRLAAVAAVARLVEMSSEHTAHALGIVASMAAGSRPNFGSMTKPLHAGLAARDAVTAVDLAEAGFTANPRELEADAGFFDRYGDPELAPLGDPDETLAERLEYWLDAWPTDWGIKRYPACYGTHRSIDASLALRERIAGAPIREVRITVHPRGTRALVAFPPTSATAAKFSAEYAVSVALQRGAVVLADFTEDAFAEPETIRLMNAVSITESAEPPAGAPTFAGGYSVVEVVTEDGARHTERVDITRGDGRNPLSDEELRDKFDDCCATGGLTAEAASTLHTALVASARGGALQQVAAALAPEYRTEGRLA</sequence>
<feature type="domain" description="MmgE/PrpD N-terminal" evidence="2">
    <location>
        <begin position="37"/>
        <end position="250"/>
    </location>
</feature>
<reference evidence="4 5" key="1">
    <citation type="submission" date="2019-07" db="EMBL/GenBank/DDBJ databases">
        <title>Genome sequencing of lignin-degrading bacterial isolates.</title>
        <authorList>
            <person name="Gladden J."/>
        </authorList>
    </citation>
    <scope>NUCLEOTIDE SEQUENCE [LARGE SCALE GENOMIC DNA]</scope>
    <source>
        <strain evidence="4 5">J45</strain>
    </source>
</reference>
<dbReference type="InterPro" id="IPR045337">
    <property type="entry name" value="MmgE_PrpD_C"/>
</dbReference>
<dbReference type="Gene3D" id="3.30.1330.120">
    <property type="entry name" value="2-methylcitrate dehydratase PrpD"/>
    <property type="match status" value="1"/>
</dbReference>
<dbReference type="Pfam" id="PF03972">
    <property type="entry name" value="MmgE_PrpD_N"/>
    <property type="match status" value="1"/>
</dbReference>
<dbReference type="RefSeq" id="WP_145691026.1">
    <property type="nucleotide sequence ID" value="NZ_VLJT01000008.1"/>
</dbReference>
<dbReference type="PANTHER" id="PTHR16943">
    <property type="entry name" value="2-METHYLCITRATE DEHYDRATASE-RELATED"/>
    <property type="match status" value="1"/>
</dbReference>
<evidence type="ECO:0000313" key="4">
    <source>
        <dbReference type="EMBL" id="TWH23820.1"/>
    </source>
</evidence>
<dbReference type="InterPro" id="IPR045336">
    <property type="entry name" value="MmgE_PrpD_N"/>
</dbReference>
<evidence type="ECO:0000259" key="2">
    <source>
        <dbReference type="Pfam" id="PF03972"/>
    </source>
</evidence>
<evidence type="ECO:0000259" key="3">
    <source>
        <dbReference type="Pfam" id="PF19305"/>
    </source>
</evidence>
<proteinExistence type="inferred from homology"/>
<dbReference type="SUPFAM" id="SSF103378">
    <property type="entry name" value="2-methylcitrate dehydratase PrpD"/>
    <property type="match status" value="1"/>
</dbReference>
<dbReference type="InterPro" id="IPR042188">
    <property type="entry name" value="MmgE/PrpD_sf_2"/>
</dbReference>
<dbReference type="AlphaFoldDB" id="A0A562EP63"/>
<protein>
    <submittedName>
        <fullName evidence="4">2-methylcitrate dehydratase PrpD</fullName>
    </submittedName>
</protein>
<evidence type="ECO:0000256" key="1">
    <source>
        <dbReference type="ARBA" id="ARBA00006174"/>
    </source>
</evidence>
<dbReference type="EMBL" id="VLJT01000008">
    <property type="protein sequence ID" value="TWH23820.1"/>
    <property type="molecule type" value="Genomic_DNA"/>
</dbReference>
<organism evidence="4 5">
    <name type="scientific">Rhodococcus rhodochrous J45</name>
    <dbReference type="NCBI Taxonomy" id="935266"/>
    <lineage>
        <taxon>Bacteria</taxon>
        <taxon>Bacillati</taxon>
        <taxon>Actinomycetota</taxon>
        <taxon>Actinomycetes</taxon>
        <taxon>Mycobacteriales</taxon>
        <taxon>Nocardiaceae</taxon>
        <taxon>Rhodococcus</taxon>
    </lineage>
</organism>
<accession>A0A562EP63</accession>
<dbReference type="GO" id="GO:0016829">
    <property type="term" value="F:lyase activity"/>
    <property type="evidence" value="ECO:0007669"/>
    <property type="project" value="InterPro"/>
</dbReference>
<comment type="similarity">
    <text evidence="1">Belongs to the PrpD family.</text>
</comment>